<dbReference type="FunFam" id="3.40.630.30:FF:000064">
    <property type="entry name" value="GNAT family acetyltransferase"/>
    <property type="match status" value="1"/>
</dbReference>
<keyword evidence="7" id="KW-1185">Reference proteome</keyword>
<feature type="coiled-coil region" evidence="4">
    <location>
        <begin position="21"/>
        <end position="48"/>
    </location>
</feature>
<dbReference type="SUPFAM" id="SSF55729">
    <property type="entry name" value="Acyl-CoA N-acyltransferases (Nat)"/>
    <property type="match status" value="1"/>
</dbReference>
<dbReference type="EMBL" id="JAVDQD010000001">
    <property type="protein sequence ID" value="MDR6237236.1"/>
    <property type="molecule type" value="Genomic_DNA"/>
</dbReference>
<dbReference type="RefSeq" id="WP_309936683.1">
    <property type="nucleotide sequence ID" value="NZ_AP025305.1"/>
</dbReference>
<dbReference type="Pfam" id="PF00583">
    <property type="entry name" value="Acetyltransf_1"/>
    <property type="match status" value="1"/>
</dbReference>
<evidence type="ECO:0000313" key="7">
    <source>
        <dbReference type="Proteomes" id="UP001185092"/>
    </source>
</evidence>
<evidence type="ECO:0000313" key="6">
    <source>
        <dbReference type="EMBL" id="MDR6237236.1"/>
    </source>
</evidence>
<accession>A0AAE4BQ65</accession>
<evidence type="ECO:0000256" key="3">
    <source>
        <dbReference type="ARBA" id="ARBA00023315"/>
    </source>
</evidence>
<evidence type="ECO:0000256" key="4">
    <source>
        <dbReference type="SAM" id="Coils"/>
    </source>
</evidence>
<evidence type="ECO:0000256" key="1">
    <source>
        <dbReference type="ARBA" id="ARBA00008694"/>
    </source>
</evidence>
<dbReference type="PANTHER" id="PTHR10545:SF29">
    <property type="entry name" value="GH14572P-RELATED"/>
    <property type="match status" value="1"/>
</dbReference>
<sequence length="167" mass="19352">MEIVDKGIQVLQGRPEDLEQVLTLIKELAEYENALHEVKTNVNQMHEDAFGDNPVFGFFVAKKDSAVIGLALYYYRYSTWKGRSIYLEDLVVTESFRRQGIGSKLLHEVIAKAKKEEVALVTWQVLDWNTPAIQFYKERMNAKLDETWINCTIYKEDFDKVLKEGAL</sequence>
<evidence type="ECO:0000259" key="5">
    <source>
        <dbReference type="PROSITE" id="PS51186"/>
    </source>
</evidence>
<dbReference type="InterPro" id="IPR016181">
    <property type="entry name" value="Acyl_CoA_acyltransferase"/>
</dbReference>
<keyword evidence="4" id="KW-0175">Coiled coil</keyword>
<dbReference type="Proteomes" id="UP001185092">
    <property type="component" value="Unassembled WGS sequence"/>
</dbReference>
<dbReference type="Gene3D" id="3.40.630.30">
    <property type="match status" value="1"/>
</dbReference>
<comment type="similarity">
    <text evidence="1">Belongs to the acetyltransferase family.</text>
</comment>
<proteinExistence type="inferred from homology"/>
<dbReference type="InterPro" id="IPR051016">
    <property type="entry name" value="Diverse_Substrate_AcTransf"/>
</dbReference>
<dbReference type="AlphaFoldDB" id="A0AAE4BQ65"/>
<dbReference type="GO" id="GO:0008080">
    <property type="term" value="F:N-acetyltransferase activity"/>
    <property type="evidence" value="ECO:0007669"/>
    <property type="project" value="TreeGrafter"/>
</dbReference>
<dbReference type="PROSITE" id="PS51186">
    <property type="entry name" value="GNAT"/>
    <property type="match status" value="1"/>
</dbReference>
<dbReference type="InterPro" id="IPR000182">
    <property type="entry name" value="GNAT_dom"/>
</dbReference>
<comment type="caution">
    <text evidence="6">The sequence shown here is derived from an EMBL/GenBank/DDBJ whole genome shotgun (WGS) entry which is preliminary data.</text>
</comment>
<dbReference type="CDD" id="cd04301">
    <property type="entry name" value="NAT_SF"/>
    <property type="match status" value="1"/>
</dbReference>
<organism evidence="6 7">
    <name type="scientific">Aureibacter tunicatorum</name>
    <dbReference type="NCBI Taxonomy" id="866807"/>
    <lineage>
        <taxon>Bacteria</taxon>
        <taxon>Pseudomonadati</taxon>
        <taxon>Bacteroidota</taxon>
        <taxon>Cytophagia</taxon>
        <taxon>Cytophagales</taxon>
        <taxon>Persicobacteraceae</taxon>
        <taxon>Aureibacter</taxon>
    </lineage>
</organism>
<feature type="domain" description="N-acetyltransferase" evidence="5">
    <location>
        <begin position="8"/>
        <end position="160"/>
    </location>
</feature>
<name>A0AAE4BQ65_9BACT</name>
<dbReference type="PANTHER" id="PTHR10545">
    <property type="entry name" value="DIAMINE N-ACETYLTRANSFERASE"/>
    <property type="match status" value="1"/>
</dbReference>
<evidence type="ECO:0000256" key="2">
    <source>
        <dbReference type="ARBA" id="ARBA00022679"/>
    </source>
</evidence>
<gene>
    <name evidence="6" type="ORF">HNQ88_000212</name>
</gene>
<keyword evidence="3" id="KW-0012">Acyltransferase</keyword>
<protein>
    <submittedName>
        <fullName evidence="6">GNAT superfamily N-acetyltransferase</fullName>
    </submittedName>
</protein>
<keyword evidence="2" id="KW-0808">Transferase</keyword>
<reference evidence="6" key="1">
    <citation type="submission" date="2023-07" db="EMBL/GenBank/DDBJ databases">
        <title>Genomic Encyclopedia of Type Strains, Phase IV (KMG-IV): sequencing the most valuable type-strain genomes for metagenomic binning, comparative biology and taxonomic classification.</title>
        <authorList>
            <person name="Goeker M."/>
        </authorList>
    </citation>
    <scope>NUCLEOTIDE SEQUENCE</scope>
    <source>
        <strain evidence="6">DSM 26174</strain>
    </source>
</reference>